<reference evidence="1" key="1">
    <citation type="submission" date="2021-01" db="EMBL/GenBank/DDBJ databases">
        <authorList>
            <person name="Corre E."/>
            <person name="Pelletier E."/>
            <person name="Niang G."/>
            <person name="Scheremetjew M."/>
            <person name="Finn R."/>
            <person name="Kale V."/>
            <person name="Holt S."/>
            <person name="Cochrane G."/>
            <person name="Meng A."/>
            <person name="Brown T."/>
            <person name="Cohen L."/>
        </authorList>
    </citation>
    <scope>NUCLEOTIDE SEQUENCE</scope>
    <source>
        <strain evidence="1">CCMP1381</strain>
    </source>
</reference>
<evidence type="ECO:0000313" key="1">
    <source>
        <dbReference type="EMBL" id="CAD9388559.1"/>
    </source>
</evidence>
<dbReference type="EMBL" id="HBGS01011534">
    <property type="protein sequence ID" value="CAD9388559.1"/>
    <property type="molecule type" value="Transcribed_RNA"/>
</dbReference>
<dbReference type="AlphaFoldDB" id="A0A7S2B7R3"/>
<organism evidence="1">
    <name type="scientific">Octactis speculum</name>
    <dbReference type="NCBI Taxonomy" id="3111310"/>
    <lineage>
        <taxon>Eukaryota</taxon>
        <taxon>Sar</taxon>
        <taxon>Stramenopiles</taxon>
        <taxon>Ochrophyta</taxon>
        <taxon>Dictyochophyceae</taxon>
        <taxon>Dictyochales</taxon>
        <taxon>Dictyochaceae</taxon>
        <taxon>Octactis</taxon>
    </lineage>
</organism>
<proteinExistence type="predicted"/>
<name>A0A7S2B7R3_9STRA</name>
<protein>
    <submittedName>
        <fullName evidence="1">Uncharacterized protein</fullName>
    </submittedName>
</protein>
<accession>A0A7S2B7R3</accession>
<sequence>MSSFPGIQVSTVNRIQTSLDTSGVAPTITMDMVSSTSEATGPEFLVRIFNSMQSGNIVPASTNQITVIDAEGKSCIQSEIMLRVDFMDIPNWIPMPINVMESRGSEAFSKLIDDEVMGNLEMFKRGYMEW</sequence>
<gene>
    <name evidence="1" type="ORF">DSPE1174_LOCUS6053</name>
</gene>